<feature type="non-terminal residue" evidence="4">
    <location>
        <position position="1"/>
    </location>
</feature>
<dbReference type="Gene3D" id="3.80.10.10">
    <property type="entry name" value="Ribonuclease Inhibitor"/>
    <property type="match status" value="1"/>
</dbReference>
<dbReference type="InterPro" id="IPR036047">
    <property type="entry name" value="F-box-like_dom_sf"/>
</dbReference>
<comment type="caution">
    <text evidence="4">The sequence shown here is derived from an EMBL/GenBank/DDBJ whole genome shotgun (WGS) entry which is preliminary data.</text>
</comment>
<dbReference type="PANTHER" id="PTHR13318">
    <property type="entry name" value="PARTNER OF PAIRED, ISOFORM B-RELATED"/>
    <property type="match status" value="1"/>
</dbReference>
<dbReference type="InterPro" id="IPR001810">
    <property type="entry name" value="F-box_dom"/>
</dbReference>
<evidence type="ECO:0000313" key="5">
    <source>
        <dbReference type="Proteomes" id="UP001497623"/>
    </source>
</evidence>
<dbReference type="GO" id="GO:0019005">
    <property type="term" value="C:SCF ubiquitin ligase complex"/>
    <property type="evidence" value="ECO:0007669"/>
    <property type="project" value="TreeGrafter"/>
</dbReference>
<dbReference type="GO" id="GO:0003723">
    <property type="term" value="F:RNA binding"/>
    <property type="evidence" value="ECO:0007669"/>
    <property type="project" value="UniProtKB-UniRule"/>
</dbReference>
<dbReference type="InterPro" id="IPR000504">
    <property type="entry name" value="RRM_dom"/>
</dbReference>
<keyword evidence="1 2" id="KW-0694">RNA-binding</keyword>
<accession>A0AAV2RK13</accession>
<dbReference type="InterPro" id="IPR035979">
    <property type="entry name" value="RBD_domain_sf"/>
</dbReference>
<evidence type="ECO:0000259" key="3">
    <source>
        <dbReference type="PROSITE" id="PS50102"/>
    </source>
</evidence>
<dbReference type="SUPFAM" id="SSF52047">
    <property type="entry name" value="RNI-like"/>
    <property type="match status" value="1"/>
</dbReference>
<evidence type="ECO:0000256" key="2">
    <source>
        <dbReference type="PROSITE-ProRule" id="PRU00176"/>
    </source>
</evidence>
<name>A0AAV2RK13_MEGNR</name>
<protein>
    <recommendedName>
        <fullName evidence="3">RRM domain-containing protein</fullName>
    </recommendedName>
</protein>
<dbReference type="Gene3D" id="3.30.70.330">
    <property type="match status" value="1"/>
</dbReference>
<dbReference type="Pfam" id="PF00076">
    <property type="entry name" value="RRM_1"/>
    <property type="match status" value="1"/>
</dbReference>
<dbReference type="EMBL" id="CAXKWB010024701">
    <property type="protein sequence ID" value="CAL4126536.1"/>
    <property type="molecule type" value="Genomic_DNA"/>
</dbReference>
<dbReference type="Gene3D" id="1.20.1280.50">
    <property type="match status" value="1"/>
</dbReference>
<proteinExistence type="predicted"/>
<dbReference type="InterPro" id="IPR012677">
    <property type="entry name" value="Nucleotide-bd_a/b_plait_sf"/>
</dbReference>
<evidence type="ECO:0000256" key="1">
    <source>
        <dbReference type="ARBA" id="ARBA00022884"/>
    </source>
</evidence>
<evidence type="ECO:0000313" key="4">
    <source>
        <dbReference type="EMBL" id="CAL4126536.1"/>
    </source>
</evidence>
<dbReference type="PROSITE" id="PS50102">
    <property type="entry name" value="RRM"/>
    <property type="match status" value="1"/>
</dbReference>
<dbReference type="AlphaFoldDB" id="A0AAV2RK13"/>
<dbReference type="InterPro" id="IPR032675">
    <property type="entry name" value="LRR_dom_sf"/>
</dbReference>
<dbReference type="Pfam" id="PF12937">
    <property type="entry name" value="F-box-like"/>
    <property type="match status" value="1"/>
</dbReference>
<feature type="domain" description="RRM" evidence="3">
    <location>
        <begin position="24"/>
        <end position="101"/>
    </location>
</feature>
<organism evidence="4 5">
    <name type="scientific">Meganyctiphanes norvegica</name>
    <name type="common">Northern krill</name>
    <name type="synonym">Thysanopoda norvegica</name>
    <dbReference type="NCBI Taxonomy" id="48144"/>
    <lineage>
        <taxon>Eukaryota</taxon>
        <taxon>Metazoa</taxon>
        <taxon>Ecdysozoa</taxon>
        <taxon>Arthropoda</taxon>
        <taxon>Crustacea</taxon>
        <taxon>Multicrustacea</taxon>
        <taxon>Malacostraca</taxon>
        <taxon>Eumalacostraca</taxon>
        <taxon>Eucarida</taxon>
        <taxon>Euphausiacea</taxon>
        <taxon>Euphausiidae</taxon>
        <taxon>Meganyctiphanes</taxon>
    </lineage>
</organism>
<dbReference type="SUPFAM" id="SSF54928">
    <property type="entry name" value="RNA-binding domain, RBD"/>
    <property type="match status" value="1"/>
</dbReference>
<dbReference type="GO" id="GO:0031146">
    <property type="term" value="P:SCF-dependent proteasomal ubiquitin-dependent protein catabolic process"/>
    <property type="evidence" value="ECO:0007669"/>
    <property type="project" value="TreeGrafter"/>
</dbReference>
<dbReference type="SUPFAM" id="SSF81383">
    <property type="entry name" value="F-box domain"/>
    <property type="match status" value="1"/>
</dbReference>
<dbReference type="SMART" id="SM00360">
    <property type="entry name" value="RRM"/>
    <property type="match status" value="1"/>
</dbReference>
<reference evidence="4 5" key="1">
    <citation type="submission" date="2024-05" db="EMBL/GenBank/DDBJ databases">
        <authorList>
            <person name="Wallberg A."/>
        </authorList>
    </citation>
    <scope>NUCLEOTIDE SEQUENCE [LARGE SCALE GENOMIC DNA]</scope>
</reference>
<keyword evidence="5" id="KW-1185">Reference proteome</keyword>
<dbReference type="Proteomes" id="UP001497623">
    <property type="component" value="Unassembled WGS sequence"/>
</dbReference>
<sequence length="604" mass="69023">GGGKQHQNGKKMPLDMKEDEIDPLKLFVGNLKKGVNKDQLLATLTPHANVTSACIVKKKFKGPNYGFISLLSEDDVNKIMNLNNQECYLSGSKLIFRPARRRCMLPGEEGFVRQALPDRDYDLDPLDPEKTSIHILVDDVMLKILEYLTLKERICCEVVCRRWQALVYRIFESRCLNLDESYLIQNNVNVNKAMISKMLLLAGETLKSLSLSKTDVSCYLKIDNDTEIALKKNLSLIISQLCPNLEYLDVADLCLNNVKALKDCNNIKGFSSSKCYELTENSFKELILVLPCLEKINVSYTNINGDCFNLLPEGLKELNISFCSQVSKKNLNKIIKRCKNLEVLEIEDLYIDREFLEELVGNCTNLRNLSITHLSDGEISDQIKLFTKLTNLKILATTFDLPNIADTVKNLEELRITIINKTTTNMIDFGHFIHLKCVVLTLTPFCKQELMSLEKCKKLQYVTIYGCNADQELIKNIIKGCPDIKHIKCPKVCIDMKFITDINEIMKNRSEPIKIAVDEGDLPSSEELVAQYDTKKIYFDFVENSHSDEYFDFDYDDDGDSVDYDFYDSGDDFYDPDDIDNFLFNGYDSDNSLQGNIYLGDWGF</sequence>
<gene>
    <name evidence="4" type="ORF">MNOR_LOCUS25632</name>
</gene>